<dbReference type="PANTHER" id="PTHR31973:SF195">
    <property type="entry name" value="MUDR FAMILY TRANSPOSASE"/>
    <property type="match status" value="1"/>
</dbReference>
<keyword evidence="3" id="KW-0233">DNA recombination</keyword>
<feature type="domain" description="MULE transposase" evidence="4">
    <location>
        <begin position="31"/>
        <end position="123"/>
    </location>
</feature>
<dbReference type="OrthoDB" id="674331at2759"/>
<keyword evidence="6" id="KW-1185">Reference proteome</keyword>
<comment type="caution">
    <text evidence="5">The sequence shown here is derived from an EMBL/GenBank/DDBJ whole genome shotgun (WGS) entry which is preliminary data.</text>
</comment>
<dbReference type="Pfam" id="PF10551">
    <property type="entry name" value="MULE"/>
    <property type="match status" value="1"/>
</dbReference>
<organism evidence="5 6">
    <name type="scientific">Miscanthus lutarioriparius</name>
    <dbReference type="NCBI Taxonomy" id="422564"/>
    <lineage>
        <taxon>Eukaryota</taxon>
        <taxon>Viridiplantae</taxon>
        <taxon>Streptophyta</taxon>
        <taxon>Embryophyta</taxon>
        <taxon>Tracheophyta</taxon>
        <taxon>Spermatophyta</taxon>
        <taxon>Magnoliopsida</taxon>
        <taxon>Liliopsida</taxon>
        <taxon>Poales</taxon>
        <taxon>Poaceae</taxon>
        <taxon>PACMAD clade</taxon>
        <taxon>Panicoideae</taxon>
        <taxon>Andropogonodae</taxon>
        <taxon>Andropogoneae</taxon>
        <taxon>Saccharinae</taxon>
        <taxon>Miscanthus</taxon>
    </lineage>
</organism>
<dbReference type="GO" id="GO:0003677">
    <property type="term" value="F:DNA binding"/>
    <property type="evidence" value="ECO:0007669"/>
    <property type="project" value="UniProtKB-KW"/>
</dbReference>
<evidence type="ECO:0000259" key="4">
    <source>
        <dbReference type="Pfam" id="PF10551"/>
    </source>
</evidence>
<gene>
    <name evidence="5" type="ORF">NCGR_LOCUS25761</name>
</gene>
<evidence type="ECO:0000256" key="2">
    <source>
        <dbReference type="ARBA" id="ARBA00023125"/>
    </source>
</evidence>
<dbReference type="InterPro" id="IPR001207">
    <property type="entry name" value="Transposase_mutator"/>
</dbReference>
<dbReference type="PROSITE" id="PS01007">
    <property type="entry name" value="TRANSPOSASE_MUTATOR"/>
    <property type="match status" value="1"/>
</dbReference>
<sequence>MVEGKQRFRRIFVALKPCIDGFLEGYRLSIGIDASCLYGKYRGQLASATGIDGHNWLYHIAYAIFDTENEENWTWFMQQLHIAIGDVPNLVICTDACKGLEKAVGAVFPNAENRECMRHLYQNFMKHYTGDVFTDHLYPAARSYTKGMFKWHMKKIFDFAPGTIEYLDTHHSRLWYRSSFSENSKCDALTNNVSESFNAQVKKFKGLLLHELVDKLRELIMEKRYLRKKLARQWHDRILPNVIKELNLISNHLTVLKVSVSDDDIAEVTIVDQWNNQKRETVDL</sequence>
<dbReference type="Proteomes" id="UP000604825">
    <property type="component" value="Unassembled WGS sequence"/>
</dbReference>
<dbReference type="InterPro" id="IPR018289">
    <property type="entry name" value="MULE_transposase_dom"/>
</dbReference>
<evidence type="ECO:0000256" key="3">
    <source>
        <dbReference type="ARBA" id="ARBA00023172"/>
    </source>
</evidence>
<evidence type="ECO:0000313" key="5">
    <source>
        <dbReference type="EMBL" id="CAD6238572.1"/>
    </source>
</evidence>
<name>A0A811P876_9POAL</name>
<evidence type="ECO:0000256" key="1">
    <source>
        <dbReference type="ARBA" id="ARBA00022578"/>
    </source>
</evidence>
<evidence type="ECO:0000313" key="6">
    <source>
        <dbReference type="Proteomes" id="UP000604825"/>
    </source>
</evidence>
<accession>A0A811P876</accession>
<protein>
    <recommendedName>
        <fullName evidence="4">MULE transposase domain-containing protein</fullName>
    </recommendedName>
</protein>
<keyword evidence="2" id="KW-0238">DNA-binding</keyword>
<reference evidence="5" key="1">
    <citation type="submission" date="2020-10" db="EMBL/GenBank/DDBJ databases">
        <authorList>
            <person name="Han B."/>
            <person name="Lu T."/>
            <person name="Zhao Q."/>
            <person name="Huang X."/>
            <person name="Zhao Y."/>
        </authorList>
    </citation>
    <scope>NUCLEOTIDE SEQUENCE</scope>
</reference>
<dbReference type="PANTHER" id="PTHR31973">
    <property type="entry name" value="POLYPROTEIN, PUTATIVE-RELATED"/>
    <property type="match status" value="1"/>
</dbReference>
<dbReference type="GO" id="GO:0004803">
    <property type="term" value="F:transposase activity"/>
    <property type="evidence" value="ECO:0007669"/>
    <property type="project" value="InterPro"/>
</dbReference>
<dbReference type="GO" id="GO:0006313">
    <property type="term" value="P:DNA transposition"/>
    <property type="evidence" value="ECO:0007669"/>
    <property type="project" value="InterPro"/>
</dbReference>
<dbReference type="AlphaFoldDB" id="A0A811P876"/>
<keyword evidence="1" id="KW-0815">Transposition</keyword>
<proteinExistence type="predicted"/>
<dbReference type="EMBL" id="CAJGYO010000006">
    <property type="protein sequence ID" value="CAD6238572.1"/>
    <property type="molecule type" value="Genomic_DNA"/>
</dbReference>